<dbReference type="GO" id="GO:0006260">
    <property type="term" value="P:DNA replication"/>
    <property type="evidence" value="ECO:0007669"/>
    <property type="project" value="UniProtKB-KW"/>
</dbReference>
<dbReference type="HOGENOM" id="CLU_013772_3_2_6"/>
<protein>
    <submittedName>
        <fullName evidence="8">Phage replication protein</fullName>
    </submittedName>
</protein>
<organism evidence="8 9">
    <name type="scientific">Aliivibrio salmonicida (strain LFI1238)</name>
    <name type="common">Vibrio salmonicida (strain LFI1238)</name>
    <dbReference type="NCBI Taxonomy" id="316275"/>
    <lineage>
        <taxon>Bacteria</taxon>
        <taxon>Pseudomonadati</taxon>
        <taxon>Pseudomonadota</taxon>
        <taxon>Gammaproteobacteria</taxon>
        <taxon>Vibrionales</taxon>
        <taxon>Vibrionaceae</taxon>
        <taxon>Aliivibrio</taxon>
    </lineage>
</organism>
<keyword evidence="5" id="KW-0255">Endonuclease</keyword>
<gene>
    <name evidence="8" type="ordered locus">VSAL_I1020</name>
</gene>
<dbReference type="AlphaFoldDB" id="B6EIR1"/>
<dbReference type="RefSeq" id="WP_012549779.1">
    <property type="nucleotide sequence ID" value="NC_011312.1"/>
</dbReference>
<evidence type="ECO:0000313" key="9">
    <source>
        <dbReference type="Proteomes" id="UP000001730"/>
    </source>
</evidence>
<comment type="function">
    <text evidence="1">Possible endonuclease which induces a single-strand cut and initiates DNA replication.</text>
</comment>
<evidence type="ECO:0000256" key="4">
    <source>
        <dbReference type="ARBA" id="ARBA00022722"/>
    </source>
</evidence>
<evidence type="ECO:0000313" key="8">
    <source>
        <dbReference type="EMBL" id="CAQ78705.1"/>
    </source>
</evidence>
<dbReference type="EMBL" id="FM178379">
    <property type="protein sequence ID" value="CAQ78705.1"/>
    <property type="molecule type" value="Genomic_DNA"/>
</dbReference>
<dbReference type="Pfam" id="PF05840">
    <property type="entry name" value="Phage_GPA"/>
    <property type="match status" value="1"/>
</dbReference>
<dbReference type="InterPro" id="IPR008766">
    <property type="entry name" value="Replication_gene_A-like"/>
</dbReference>
<keyword evidence="9" id="KW-1185">Reference proteome</keyword>
<dbReference type="KEGG" id="vsa:VSAL_I1020"/>
<evidence type="ECO:0000256" key="6">
    <source>
        <dbReference type="ARBA" id="ARBA00022801"/>
    </source>
</evidence>
<proteinExistence type="inferred from homology"/>
<dbReference type="GO" id="GO:0016787">
    <property type="term" value="F:hydrolase activity"/>
    <property type="evidence" value="ECO:0007669"/>
    <property type="project" value="UniProtKB-KW"/>
</dbReference>
<feature type="domain" description="Replication gene A protein-like" evidence="7">
    <location>
        <begin position="178"/>
        <end position="500"/>
    </location>
</feature>
<keyword evidence="6" id="KW-0378">Hydrolase</keyword>
<accession>B6EIR1</accession>
<keyword evidence="4" id="KW-0540">Nuclease</keyword>
<name>B6EIR1_ALISL</name>
<dbReference type="Proteomes" id="UP000001730">
    <property type="component" value="Chromosome 1"/>
</dbReference>
<evidence type="ECO:0000256" key="5">
    <source>
        <dbReference type="ARBA" id="ARBA00022759"/>
    </source>
</evidence>
<dbReference type="eggNOG" id="ENOG502Z7TX">
    <property type="taxonomic scope" value="Bacteria"/>
</dbReference>
<comment type="similarity">
    <text evidence="2">Belongs to the phage GPA family.</text>
</comment>
<dbReference type="GO" id="GO:0004519">
    <property type="term" value="F:endonuclease activity"/>
    <property type="evidence" value="ECO:0007669"/>
    <property type="project" value="UniProtKB-KW"/>
</dbReference>
<evidence type="ECO:0000256" key="1">
    <source>
        <dbReference type="ARBA" id="ARBA00003293"/>
    </source>
</evidence>
<sequence>MAKLTFTPQEQRAATKACLSFGGLCVFPQKPKAIQAPYSQVSFETPEPENMTVIERNLYSVDKVDHEWRKQFFADLPSYLSKYFADRYIAIFKKKGRAEANTYLRERMGGELQRRVSLVLYRYRQLPTYNKIKLMSEDEDADQCDFDATPKEGQLQFDLEKVEIKKPKSRLLAEMELDELKDMAFKISQIMNRRFNLLNKKYAGETDQEINEGLLNIYDELAELTLSFGFAAPCTKKNPKTRIAQDVYGDIFRMLDEKFWLTSLKKARKIMREHLAIAMGQVSKRASAYCSYDCVREHKEQQRKNWEYIQNQILVDDETQEECSMEDMVLKSVSNPAIRRHELMTRTRGCENIAEEMELCGLFLTLTAPGKYHNSYQRGGFIEHWNGSSPRDAQVYLNGVWSRIRAKLGREEFRWFGIRVAEPHHDGTPHWHLLLWCKPEEKEAITKIFIDYATKEDKHELMKKGVFDYSARCDIKAIDSEQGSATGYIAKYISKNIDGYKMDDEVSDETDKPIKDMAKNVTAWKSRWCIRQFQFIGGAPVTTYRELRRLANLDKASYMDFLHSQKREELLTVYRDMTANDMGPHLPSIMLTKSVIMKRLGDAYKPTIKHENNSVVATMQSADEGNWQGYIMGQGGPFVKRAQLMVRNAYEELPFSSRYSETIRKIEGIFAAGEFIKTRVRKWTIQNKPKVVTELEAGALALDGSAAAPWSSVNNCTRDLKESRKGQVSDKLSTLLTPLGKKPESLDEHALNAFMKGSTLNLHDGRKVKLRSGYVDMDGNVRQPELIEITKEPENLSWLDFEGWPDAPTDTNSNEYQQPDLSIFPDCDFGDDEWPLV</sequence>
<keyword evidence="3" id="KW-0235">DNA replication</keyword>
<evidence type="ECO:0000256" key="2">
    <source>
        <dbReference type="ARBA" id="ARBA00009260"/>
    </source>
</evidence>
<evidence type="ECO:0000259" key="7">
    <source>
        <dbReference type="Pfam" id="PF05840"/>
    </source>
</evidence>
<evidence type="ECO:0000256" key="3">
    <source>
        <dbReference type="ARBA" id="ARBA00022705"/>
    </source>
</evidence>
<reference evidence="8 9" key="1">
    <citation type="journal article" date="2008" name="BMC Genomics">
        <title>The genome sequence of the fish pathogen Aliivibrio salmonicida strain LFI1238 shows extensive evidence of gene decay.</title>
        <authorList>
            <person name="Hjerde E."/>
            <person name="Lorentzen M.S."/>
            <person name="Holden M.T."/>
            <person name="Seeger K."/>
            <person name="Paulsen S."/>
            <person name="Bason N."/>
            <person name="Churcher C."/>
            <person name="Harris D."/>
            <person name="Norbertczak H."/>
            <person name="Quail M.A."/>
            <person name="Sanders S."/>
            <person name="Thurston S."/>
            <person name="Parkhill J."/>
            <person name="Willassen N.P."/>
            <person name="Thomson N.R."/>
        </authorList>
    </citation>
    <scope>NUCLEOTIDE SEQUENCE [LARGE SCALE GENOMIC DNA]</scope>
    <source>
        <strain evidence="8 9">LFI1238</strain>
    </source>
</reference>